<accession>A0A8C6SM45</accession>
<dbReference type="Proteomes" id="UP000694523">
    <property type="component" value="Unplaced"/>
</dbReference>
<keyword evidence="2" id="KW-1185">Reference proteome</keyword>
<dbReference type="PANTHER" id="PTHR14392">
    <property type="entry name" value="NIBAN FAMILY MEMBER"/>
    <property type="match status" value="1"/>
</dbReference>
<reference evidence="1" key="2">
    <citation type="submission" date="2025-09" db="UniProtKB">
        <authorList>
            <consortium name="Ensembl"/>
        </authorList>
    </citation>
    <scope>IDENTIFICATION</scope>
</reference>
<dbReference type="Ensembl" id="ENSNMLT00000008271.1">
    <property type="protein sequence ID" value="ENSNMLP00000007258.1"/>
    <property type="gene ID" value="ENSNMLG00000005217.1"/>
</dbReference>
<sequence>SFSTFYRQQYPAAYVRDLQQEVESDPEEVVFESRARFSTWDDPSKKGKEKHVVLRRNYSLEIHESKDTFLRGTAAKFVLQPVGGAALTSEDEARTVVLVYTPVSLGVKADSSPAASPPEGFAVHLHLPHTGLYCFLFQHDDERHHFLSALKSCIRHQNLDPWSEASYESQAFVHALRLYRRDKGCYECWEMLLGSEEQVLAAQLMEEVLPWLQSQLQNKVKGKRMERIRLWLATVHAAHTLVLEQLKPGLAALREECRSSALTNQGLIRANLDQITASHSFLLEKIRGTGAHNSKLRMELSPSSGVACSLTCTVPTVPNKQLDCYLCFVLPLQVSSLTKTGLEKCYQRVEKLKEDLSNLKERFGLSRTDEMLSSTDIRQINLTVCVEQQLDYDSRLVQKRLYEEALLQIALPTLSRRVDSTWKTELQPFEQYIFSDFSSFILVQNVYEDVLRGILNNEIQKVHWVVHFILKEIAAPVIVVTQEINDSSTADTLEIQSKPVMDLLQYESSDSESVKIWEEISDSDPLEVLESLTSLEDALEDVPQNSSPEMTTNPVVQELEKLPEDSNICQSIASSESPTSQEYPMKISLETLSEAIVCDATENVMHQSTDKAIYLKGPVMENWQFESRKEVIKTDHSLPEDGTVILNTEEKVSEREIVDEEKMERVKTCS</sequence>
<evidence type="ECO:0000313" key="2">
    <source>
        <dbReference type="Proteomes" id="UP000694523"/>
    </source>
</evidence>
<dbReference type="InterPro" id="IPR026088">
    <property type="entry name" value="Niban-like"/>
</dbReference>
<dbReference type="Pfam" id="PF26089">
    <property type="entry name" value="PH_Niban2"/>
    <property type="match status" value="1"/>
</dbReference>
<evidence type="ECO:0008006" key="3">
    <source>
        <dbReference type="Google" id="ProtNLM"/>
    </source>
</evidence>
<protein>
    <recommendedName>
        <fullName evidence="3">PH domain-containing protein</fullName>
    </recommendedName>
</protein>
<evidence type="ECO:0000313" key="1">
    <source>
        <dbReference type="Ensembl" id="ENSNMLP00000007258.1"/>
    </source>
</evidence>
<name>A0A8C6SM45_9GOBI</name>
<dbReference type="AlphaFoldDB" id="A0A8C6SM45"/>
<dbReference type="PANTHER" id="PTHR14392:SF3">
    <property type="entry name" value="PROTEIN NIBAN 1"/>
    <property type="match status" value="1"/>
</dbReference>
<organism evidence="1 2">
    <name type="scientific">Neogobius melanostomus</name>
    <name type="common">round goby</name>
    <dbReference type="NCBI Taxonomy" id="47308"/>
    <lineage>
        <taxon>Eukaryota</taxon>
        <taxon>Metazoa</taxon>
        <taxon>Chordata</taxon>
        <taxon>Craniata</taxon>
        <taxon>Vertebrata</taxon>
        <taxon>Euteleostomi</taxon>
        <taxon>Actinopterygii</taxon>
        <taxon>Neopterygii</taxon>
        <taxon>Teleostei</taxon>
        <taxon>Neoteleostei</taxon>
        <taxon>Acanthomorphata</taxon>
        <taxon>Gobiaria</taxon>
        <taxon>Gobiiformes</taxon>
        <taxon>Gobioidei</taxon>
        <taxon>Gobiidae</taxon>
        <taxon>Benthophilinae</taxon>
        <taxon>Neogobiini</taxon>
        <taxon>Neogobius</taxon>
    </lineage>
</organism>
<reference evidence="1" key="1">
    <citation type="submission" date="2025-08" db="UniProtKB">
        <authorList>
            <consortium name="Ensembl"/>
        </authorList>
    </citation>
    <scope>IDENTIFICATION</scope>
</reference>
<proteinExistence type="predicted"/>